<dbReference type="InterPro" id="IPR005467">
    <property type="entry name" value="His_kinase_dom"/>
</dbReference>
<dbReference type="SUPFAM" id="SSF50341">
    <property type="entry name" value="CheW-like"/>
    <property type="match status" value="2"/>
</dbReference>
<dbReference type="InterPro" id="IPR004105">
    <property type="entry name" value="CheA-like_dim"/>
</dbReference>
<evidence type="ECO:0000256" key="2">
    <source>
        <dbReference type="ARBA" id="ARBA00012438"/>
    </source>
</evidence>
<dbReference type="InterPro" id="IPR036061">
    <property type="entry name" value="CheW-like_dom_sf"/>
</dbReference>
<dbReference type="SUPFAM" id="SSF55874">
    <property type="entry name" value="ATPase domain of HSP90 chaperone/DNA topoisomerase II/histidine kinase"/>
    <property type="match status" value="1"/>
</dbReference>
<dbReference type="InterPro" id="IPR036097">
    <property type="entry name" value="HisK_dim/P_sf"/>
</dbReference>
<dbReference type="InterPro" id="IPR003594">
    <property type="entry name" value="HATPase_dom"/>
</dbReference>
<reference evidence="8" key="1">
    <citation type="submission" date="2020-05" db="EMBL/GenBank/DDBJ databases">
        <authorList>
            <person name="Chiriac C."/>
            <person name="Salcher M."/>
            <person name="Ghai R."/>
            <person name="Kavagutti S V."/>
        </authorList>
    </citation>
    <scope>NUCLEOTIDE SEQUENCE</scope>
</reference>
<dbReference type="PROSITE" id="PS50109">
    <property type="entry name" value="HIS_KIN"/>
    <property type="match status" value="1"/>
</dbReference>
<keyword evidence="3" id="KW-0597">Phosphoprotein</keyword>
<dbReference type="SUPFAM" id="SSF47384">
    <property type="entry name" value="Homodimeric domain of signal transducing histidine kinase"/>
    <property type="match status" value="1"/>
</dbReference>
<keyword evidence="4" id="KW-0808">Transferase</keyword>
<dbReference type="EC" id="2.7.13.3" evidence="2"/>
<dbReference type="EMBL" id="CAEZSR010000179">
    <property type="protein sequence ID" value="CAB4584886.1"/>
    <property type="molecule type" value="Genomic_DNA"/>
</dbReference>
<dbReference type="SMART" id="SM00260">
    <property type="entry name" value="CheW"/>
    <property type="match status" value="1"/>
</dbReference>
<dbReference type="Pfam" id="PF02895">
    <property type="entry name" value="H-kinase_dim"/>
    <property type="match status" value="1"/>
</dbReference>
<evidence type="ECO:0000259" key="6">
    <source>
        <dbReference type="PROSITE" id="PS50109"/>
    </source>
</evidence>
<dbReference type="InterPro" id="IPR002545">
    <property type="entry name" value="CheW-lke_dom"/>
</dbReference>
<dbReference type="Gene3D" id="1.10.287.560">
    <property type="entry name" value="Histidine kinase CheA-like, homodimeric domain"/>
    <property type="match status" value="1"/>
</dbReference>
<dbReference type="AlphaFoldDB" id="A0A6J6F8F7"/>
<dbReference type="CDD" id="cd00731">
    <property type="entry name" value="CheA_reg"/>
    <property type="match status" value="1"/>
</dbReference>
<evidence type="ECO:0000313" key="8">
    <source>
        <dbReference type="EMBL" id="CAB4584886.1"/>
    </source>
</evidence>
<proteinExistence type="predicted"/>
<dbReference type="GO" id="GO:0005737">
    <property type="term" value="C:cytoplasm"/>
    <property type="evidence" value="ECO:0007669"/>
    <property type="project" value="InterPro"/>
</dbReference>
<sequence>MGEILVSHGAVAASAVEPVLQLQRQLREKPEPKSSAEDSTIRLDVSVLDELMNLVGELVLARNSLVRSISTVEDRSLLADSQRIDLVTSELQARVLRTRMRPIRTVWAKLPRLVREVSMACGRQVQLVLEGEDTELDKSVVEAIKDPLTHCVRNAVDHGIEPPEDRIAVGKRPEGTLSLKASHENGQVVIQIKDDGRGIDVSKVRAKALEKGIQPEDVLARMTEREILDLIFAPGFSTAAQVTEVSGRGVGMDVVRTNIERIGGSVNVSTVPGEGSTFTFMIPLTLAIIPALLVTIGTHRYAIPQTSLVELVRLTGDDCERSIENMHGVDVYRLRGRLLPIVDAAATLGVEHAPPRPGRRRLQIAVLQADGREFGLVVDDVHGTEEIVVKPVGQHYTGIGCFAGATILGDGVVSLIVDVAGVAQRAGVSSAKLDDAISELEQAVFAGEGSTQYVIVSMTDGSKYAVPLDRVARLEKFTRDRVEEVAGNRVVQYRDGLLPLTTLGGWYDNHERPVVTAVLHTPLGEIGLVVDRVLDVATGSAEAGGTITVTDGRAHEIVDVDNLVHSCRHLLVESYR</sequence>
<evidence type="ECO:0000256" key="1">
    <source>
        <dbReference type="ARBA" id="ARBA00000085"/>
    </source>
</evidence>
<dbReference type="PANTHER" id="PTHR43395">
    <property type="entry name" value="SENSOR HISTIDINE KINASE CHEA"/>
    <property type="match status" value="1"/>
</dbReference>
<dbReference type="GO" id="GO:0006935">
    <property type="term" value="P:chemotaxis"/>
    <property type="evidence" value="ECO:0007669"/>
    <property type="project" value="InterPro"/>
</dbReference>
<name>A0A6J6F8F7_9ZZZZ</name>
<feature type="domain" description="Histidine kinase" evidence="6">
    <location>
        <begin position="46"/>
        <end position="286"/>
    </location>
</feature>
<dbReference type="Pfam" id="PF02518">
    <property type="entry name" value="HATPase_c"/>
    <property type="match status" value="1"/>
</dbReference>
<dbReference type="PRINTS" id="PR00344">
    <property type="entry name" value="BCTRLSENSOR"/>
</dbReference>
<dbReference type="InterPro" id="IPR037006">
    <property type="entry name" value="CheA-like_homodim_sf"/>
</dbReference>
<evidence type="ECO:0000259" key="7">
    <source>
        <dbReference type="PROSITE" id="PS50851"/>
    </source>
</evidence>
<dbReference type="InterPro" id="IPR051315">
    <property type="entry name" value="Bact_Chemotaxis_CheA"/>
</dbReference>
<gene>
    <name evidence="8" type="ORF">UFOPK1493_03333</name>
</gene>
<keyword evidence="5" id="KW-0418">Kinase</keyword>
<dbReference type="SMART" id="SM00387">
    <property type="entry name" value="HATPase_c"/>
    <property type="match status" value="1"/>
</dbReference>
<evidence type="ECO:0000256" key="3">
    <source>
        <dbReference type="ARBA" id="ARBA00022553"/>
    </source>
</evidence>
<evidence type="ECO:0000256" key="4">
    <source>
        <dbReference type="ARBA" id="ARBA00022679"/>
    </source>
</evidence>
<dbReference type="FunFam" id="3.30.565.10:FF:000016">
    <property type="entry name" value="Chemotaxis protein CheA, putative"/>
    <property type="match status" value="1"/>
</dbReference>
<organism evidence="8">
    <name type="scientific">freshwater metagenome</name>
    <dbReference type="NCBI Taxonomy" id="449393"/>
    <lineage>
        <taxon>unclassified sequences</taxon>
        <taxon>metagenomes</taxon>
        <taxon>ecological metagenomes</taxon>
    </lineage>
</organism>
<dbReference type="CDD" id="cd16916">
    <property type="entry name" value="HATPase_CheA-like"/>
    <property type="match status" value="1"/>
</dbReference>
<accession>A0A6J6F8F7</accession>
<dbReference type="GO" id="GO:0000155">
    <property type="term" value="F:phosphorelay sensor kinase activity"/>
    <property type="evidence" value="ECO:0007669"/>
    <property type="project" value="InterPro"/>
</dbReference>
<dbReference type="Gene3D" id="3.30.565.10">
    <property type="entry name" value="Histidine kinase-like ATPase, C-terminal domain"/>
    <property type="match status" value="1"/>
</dbReference>
<protein>
    <recommendedName>
        <fullName evidence="2">histidine kinase</fullName>
        <ecNumber evidence="2">2.7.13.3</ecNumber>
    </recommendedName>
</protein>
<dbReference type="SMART" id="SM01231">
    <property type="entry name" value="H-kinase_dim"/>
    <property type="match status" value="1"/>
</dbReference>
<dbReference type="PANTHER" id="PTHR43395:SF1">
    <property type="entry name" value="CHEMOTAXIS PROTEIN CHEA"/>
    <property type="match status" value="1"/>
</dbReference>
<comment type="catalytic activity">
    <reaction evidence="1">
        <text>ATP + protein L-histidine = ADP + protein N-phospho-L-histidine.</text>
        <dbReference type="EC" id="2.7.13.3"/>
    </reaction>
</comment>
<dbReference type="PROSITE" id="PS50851">
    <property type="entry name" value="CHEW"/>
    <property type="match status" value="1"/>
</dbReference>
<feature type="domain" description="CheW-like" evidence="7">
    <location>
        <begin position="288"/>
        <end position="428"/>
    </location>
</feature>
<dbReference type="InterPro" id="IPR004358">
    <property type="entry name" value="Sig_transdc_His_kin-like_C"/>
</dbReference>
<dbReference type="Gene3D" id="2.30.30.40">
    <property type="entry name" value="SH3 Domains"/>
    <property type="match status" value="1"/>
</dbReference>
<dbReference type="Pfam" id="PF01584">
    <property type="entry name" value="CheW"/>
    <property type="match status" value="2"/>
</dbReference>
<dbReference type="InterPro" id="IPR036890">
    <property type="entry name" value="HATPase_C_sf"/>
</dbReference>
<evidence type="ECO:0000256" key="5">
    <source>
        <dbReference type="ARBA" id="ARBA00022777"/>
    </source>
</evidence>